<sequence>MMDFHQTVLEDAVLAALKARIGEAVKTLRTYQGNWREDLRREGWRLPAVLVSLRESRAQRVGLSSYDLFLELCILVIVPSFRGEAAGWREKGGIYDLLADIRQALWHQDLGLNMLPLDLVKEEPLLSSRQYVVVAVYFRTSLVQDF</sequence>
<reference evidence="1" key="1">
    <citation type="journal article" date="2020" name="mSystems">
        <title>Genome- and Community-Level Interaction Insights into Carbon Utilization and Element Cycling Functions of Hydrothermarchaeota in Hydrothermal Sediment.</title>
        <authorList>
            <person name="Zhou Z."/>
            <person name="Liu Y."/>
            <person name="Xu W."/>
            <person name="Pan J."/>
            <person name="Luo Z.H."/>
            <person name="Li M."/>
        </authorList>
    </citation>
    <scope>NUCLEOTIDE SEQUENCE [LARGE SCALE GENOMIC DNA]</scope>
    <source>
        <strain evidence="1">SpSt-776</strain>
    </source>
</reference>
<evidence type="ECO:0000313" key="1">
    <source>
        <dbReference type="EMBL" id="HGB15191.1"/>
    </source>
</evidence>
<dbReference type="Pfam" id="PF08873">
    <property type="entry name" value="Phage_Mu_Gp37"/>
    <property type="match status" value="1"/>
</dbReference>
<gene>
    <name evidence="1" type="ORF">ENV62_08165</name>
</gene>
<dbReference type="EMBL" id="DTHB01000050">
    <property type="protein sequence ID" value="HGB15191.1"/>
    <property type="molecule type" value="Genomic_DNA"/>
</dbReference>
<accession>A0A7C3WK20</accession>
<proteinExistence type="predicted"/>
<organism evidence="1">
    <name type="scientific">Desulfobacca acetoxidans</name>
    <dbReference type="NCBI Taxonomy" id="60893"/>
    <lineage>
        <taxon>Bacteria</taxon>
        <taxon>Pseudomonadati</taxon>
        <taxon>Thermodesulfobacteriota</taxon>
        <taxon>Desulfobaccia</taxon>
        <taxon>Desulfobaccales</taxon>
        <taxon>Desulfobaccaceae</taxon>
        <taxon>Desulfobacca</taxon>
    </lineage>
</organism>
<dbReference type="AlphaFoldDB" id="A0A7C3WK20"/>
<name>A0A7C3WK20_9BACT</name>
<protein>
    <submittedName>
        <fullName evidence="1">DUF1834 family protein</fullName>
    </submittedName>
</protein>
<comment type="caution">
    <text evidence="1">The sequence shown here is derived from an EMBL/GenBank/DDBJ whole genome shotgun (WGS) entry which is preliminary data.</text>
</comment>
<dbReference type="InterPro" id="IPR014972">
    <property type="entry name" value="Phage_Mu_Gp37"/>
</dbReference>